<dbReference type="Gene3D" id="1.10.287.470">
    <property type="entry name" value="Helix hairpin bin"/>
    <property type="match status" value="1"/>
</dbReference>
<dbReference type="NCBIfam" id="TIGR01730">
    <property type="entry name" value="RND_mfp"/>
    <property type="match status" value="1"/>
</dbReference>
<evidence type="ECO:0000259" key="5">
    <source>
        <dbReference type="Pfam" id="PF25876"/>
    </source>
</evidence>
<sequence>MIKALLVLALPLFVSACSDGKEAAKTNQPLPGVVAEVVTEKEVSDETTFVGQTRSSQSVDIQARVKGTLLERPFEEGREVKEGAVLYKIDPSQFEADLLSAKATLAKAQASSDEKNLTLARYQALVDKNSPGVSEAQYDIALSQAKQADAEVSAGKADVANAKLNLGYATITSPLNGRAGISAVDVGNIIGPESGVLVTVVALDPIEVDFSVGERVYLNYVEAKEAGTAKDFTPRIRLANGKLYPHTGRVYVVNNEVDPTTGTIAIRLKFPNPDRLLLPGQYVTVLLTDAKPEKQVVVPQAAVQQNQSGPFVLVVDSNDQVQSRAIKTGQRVGTGIVVTEGLVPGQTIVVDGIQKVRPGAKVKVTYQNPSGTAQNVESEPAAAGSDDSSGGQASDDQGASAESGSAATGGGKSAETKDAKAKDTKTEDTKSEAAQPDTSSKPSEKPSGDTDGKASEADAADKDAAPASSSDAGKDETTDTNTEAKQ</sequence>
<gene>
    <name evidence="9" type="ORF">GL4_0220</name>
</gene>
<evidence type="ECO:0000256" key="2">
    <source>
        <dbReference type="ARBA" id="ARBA00009477"/>
    </source>
</evidence>
<keyword evidence="4" id="KW-0732">Signal</keyword>
<evidence type="ECO:0000256" key="4">
    <source>
        <dbReference type="SAM" id="SignalP"/>
    </source>
</evidence>
<feature type="signal peptide" evidence="4">
    <location>
        <begin position="1"/>
        <end position="16"/>
    </location>
</feature>
<feature type="compositionally biased region" description="Basic and acidic residues" evidence="3">
    <location>
        <begin position="472"/>
        <end position="486"/>
    </location>
</feature>
<dbReference type="InterPro" id="IPR006143">
    <property type="entry name" value="RND_pump_MFP"/>
</dbReference>
<dbReference type="Pfam" id="PF25876">
    <property type="entry name" value="HH_MFP_RND"/>
    <property type="match status" value="1"/>
</dbReference>
<feature type="chain" id="PRO_5002055477" evidence="4">
    <location>
        <begin position="17"/>
        <end position="486"/>
    </location>
</feature>
<dbReference type="PANTHER" id="PTHR30158">
    <property type="entry name" value="ACRA/E-RELATED COMPONENT OF DRUG EFFLUX TRANSPORTER"/>
    <property type="match status" value="1"/>
</dbReference>
<dbReference type="EMBL" id="AP014648">
    <property type="protein sequence ID" value="BAQ15690.1"/>
    <property type="molecule type" value="Genomic_DNA"/>
</dbReference>
<feature type="domain" description="Multidrug resistance protein MdtA-like barrel-sandwich hybrid" evidence="6">
    <location>
        <begin position="58"/>
        <end position="190"/>
    </location>
</feature>
<dbReference type="FunFam" id="2.40.420.20:FF:000001">
    <property type="entry name" value="Efflux RND transporter periplasmic adaptor subunit"/>
    <property type="match status" value="1"/>
</dbReference>
<dbReference type="Gene3D" id="2.40.50.100">
    <property type="match status" value="1"/>
</dbReference>
<comment type="similarity">
    <text evidence="2">Belongs to the membrane fusion protein (MFP) (TC 8.A.1) family.</text>
</comment>
<dbReference type="Pfam" id="PF25917">
    <property type="entry name" value="BSH_RND"/>
    <property type="match status" value="1"/>
</dbReference>
<dbReference type="Proteomes" id="UP000031643">
    <property type="component" value="Chromosome"/>
</dbReference>
<feature type="compositionally biased region" description="Low complexity" evidence="3">
    <location>
        <begin position="381"/>
        <end position="406"/>
    </location>
</feature>
<dbReference type="Gene3D" id="2.40.30.170">
    <property type="match status" value="1"/>
</dbReference>
<feature type="domain" description="Multidrug resistance protein MdtA-like alpha-helical hairpin" evidence="5">
    <location>
        <begin position="98"/>
        <end position="169"/>
    </location>
</feature>
<dbReference type="KEGG" id="mcg:GL4_0220"/>
<dbReference type="GO" id="GO:0022857">
    <property type="term" value="F:transmembrane transporter activity"/>
    <property type="evidence" value="ECO:0007669"/>
    <property type="project" value="InterPro"/>
</dbReference>
<feature type="region of interest" description="Disordered" evidence="3">
    <location>
        <begin position="369"/>
        <end position="486"/>
    </location>
</feature>
<evidence type="ECO:0000313" key="10">
    <source>
        <dbReference type="Proteomes" id="UP000031643"/>
    </source>
</evidence>
<evidence type="ECO:0000256" key="1">
    <source>
        <dbReference type="ARBA" id="ARBA00004196"/>
    </source>
</evidence>
<keyword evidence="10" id="KW-1185">Reference proteome</keyword>
<protein>
    <submittedName>
        <fullName evidence="9">RND efflux system, membrane fusion protein CmeA</fullName>
    </submittedName>
</protein>
<feature type="domain" description="Multidrug resistance protein MdtA-like C-terminal permuted SH3" evidence="8">
    <location>
        <begin position="296"/>
        <end position="355"/>
    </location>
</feature>
<feature type="compositionally biased region" description="Basic and acidic residues" evidence="3">
    <location>
        <begin position="414"/>
        <end position="431"/>
    </location>
</feature>
<name>A0A0A8JYK6_9HYPH</name>
<accession>A0A0A8JYK6</accession>
<dbReference type="Gene3D" id="2.40.420.20">
    <property type="match status" value="1"/>
</dbReference>
<dbReference type="HOGENOM" id="CLU_018816_2_1_5"/>
<evidence type="ECO:0000259" key="7">
    <source>
        <dbReference type="Pfam" id="PF25944"/>
    </source>
</evidence>
<dbReference type="InterPro" id="IPR058625">
    <property type="entry name" value="MdtA-like_BSH"/>
</dbReference>
<dbReference type="GO" id="GO:0030313">
    <property type="term" value="C:cell envelope"/>
    <property type="evidence" value="ECO:0007669"/>
    <property type="project" value="UniProtKB-SubCell"/>
</dbReference>
<dbReference type="GO" id="GO:0005886">
    <property type="term" value="C:plasma membrane"/>
    <property type="evidence" value="ECO:0007669"/>
    <property type="project" value="TreeGrafter"/>
</dbReference>
<dbReference type="InterPro" id="IPR058627">
    <property type="entry name" value="MdtA-like_C"/>
</dbReference>
<evidence type="ECO:0000313" key="9">
    <source>
        <dbReference type="EMBL" id="BAQ15690.1"/>
    </source>
</evidence>
<dbReference type="AlphaFoldDB" id="A0A0A8JYK6"/>
<dbReference type="PROSITE" id="PS51257">
    <property type="entry name" value="PROKAR_LIPOPROTEIN"/>
    <property type="match status" value="1"/>
</dbReference>
<dbReference type="GO" id="GO:0015721">
    <property type="term" value="P:bile acid and bile salt transport"/>
    <property type="evidence" value="ECO:0007669"/>
    <property type="project" value="TreeGrafter"/>
</dbReference>
<evidence type="ECO:0000259" key="8">
    <source>
        <dbReference type="Pfam" id="PF25967"/>
    </source>
</evidence>
<dbReference type="GO" id="GO:0046677">
    <property type="term" value="P:response to antibiotic"/>
    <property type="evidence" value="ECO:0007669"/>
    <property type="project" value="TreeGrafter"/>
</dbReference>
<dbReference type="InterPro" id="IPR058626">
    <property type="entry name" value="MdtA-like_b-barrel"/>
</dbReference>
<dbReference type="PANTHER" id="PTHR30158:SF3">
    <property type="entry name" value="MULTIDRUG EFFLUX PUMP SUBUNIT ACRA-RELATED"/>
    <property type="match status" value="1"/>
</dbReference>
<evidence type="ECO:0000259" key="6">
    <source>
        <dbReference type="Pfam" id="PF25917"/>
    </source>
</evidence>
<dbReference type="SUPFAM" id="SSF111369">
    <property type="entry name" value="HlyD-like secretion proteins"/>
    <property type="match status" value="1"/>
</dbReference>
<feature type="compositionally biased region" description="Basic and acidic residues" evidence="3">
    <location>
        <begin position="442"/>
        <end position="464"/>
    </location>
</feature>
<proteinExistence type="inferred from homology"/>
<evidence type="ECO:0000256" key="3">
    <source>
        <dbReference type="SAM" id="MobiDB-lite"/>
    </source>
</evidence>
<feature type="domain" description="Multidrug resistance protein MdtA-like beta-barrel" evidence="7">
    <location>
        <begin position="205"/>
        <end position="288"/>
    </location>
</feature>
<dbReference type="InterPro" id="IPR058624">
    <property type="entry name" value="MdtA-like_HH"/>
</dbReference>
<comment type="subcellular location">
    <subcellularLocation>
        <location evidence="1">Cell envelope</location>
    </subcellularLocation>
</comment>
<dbReference type="Pfam" id="PF25944">
    <property type="entry name" value="Beta-barrel_RND"/>
    <property type="match status" value="1"/>
</dbReference>
<reference evidence="9 10" key="1">
    <citation type="submission" date="2014-09" db="EMBL/GenBank/DDBJ databases">
        <title>Genome sequencing of Methyloceanibacter caenitepidi Gela4.</title>
        <authorList>
            <person name="Takeuchi M."/>
            <person name="Susumu S."/>
            <person name="Kamagata Y."/>
            <person name="Oshima K."/>
            <person name="Hattori M."/>
            <person name="Iwasaki W."/>
        </authorList>
    </citation>
    <scope>NUCLEOTIDE SEQUENCE [LARGE SCALE GENOMIC DNA]</scope>
    <source>
        <strain evidence="9 10">Gela4</strain>
    </source>
</reference>
<dbReference type="STRING" id="1384459.GL4_0220"/>
<organism evidence="9 10">
    <name type="scientific">Methyloceanibacter caenitepidi</name>
    <dbReference type="NCBI Taxonomy" id="1384459"/>
    <lineage>
        <taxon>Bacteria</taxon>
        <taxon>Pseudomonadati</taxon>
        <taxon>Pseudomonadota</taxon>
        <taxon>Alphaproteobacteria</taxon>
        <taxon>Hyphomicrobiales</taxon>
        <taxon>Hyphomicrobiaceae</taxon>
        <taxon>Methyloceanibacter</taxon>
    </lineage>
</organism>
<dbReference type="Pfam" id="PF25967">
    <property type="entry name" value="RND-MFP_C"/>
    <property type="match status" value="1"/>
</dbReference>